<organism evidence="1 2">
    <name type="scientific">Hyella patelloides LEGE 07179</name>
    <dbReference type="NCBI Taxonomy" id="945734"/>
    <lineage>
        <taxon>Bacteria</taxon>
        <taxon>Bacillati</taxon>
        <taxon>Cyanobacteriota</taxon>
        <taxon>Cyanophyceae</taxon>
        <taxon>Pleurocapsales</taxon>
        <taxon>Hyellaceae</taxon>
        <taxon>Hyella</taxon>
    </lineage>
</organism>
<dbReference type="AlphaFoldDB" id="A0A563VYI5"/>
<dbReference type="OrthoDB" id="8251299at2"/>
<evidence type="ECO:0000313" key="1">
    <source>
        <dbReference type="EMBL" id="VEP16333.1"/>
    </source>
</evidence>
<dbReference type="Proteomes" id="UP000320055">
    <property type="component" value="Unassembled WGS sequence"/>
</dbReference>
<gene>
    <name evidence="1" type="ORF">H1P_4370006</name>
</gene>
<evidence type="ECO:0000313" key="2">
    <source>
        <dbReference type="Proteomes" id="UP000320055"/>
    </source>
</evidence>
<name>A0A563VYI5_9CYAN</name>
<dbReference type="EMBL" id="CAACVJ010000376">
    <property type="protein sequence ID" value="VEP16333.1"/>
    <property type="molecule type" value="Genomic_DNA"/>
</dbReference>
<sequence length="154" mass="17748">MLSEVHRQFTPRELAFTGLELRHKEMETEQPKVNAGRARNKNQDIAEPVLDLSSGSITTTIGFLLNMVQRTIQLISPCIATERWKDGYRIHETRQFTDACDLKVVMEEMIDYHMPLTLPATDIVRFRPELKFEPLATGFQVGTKHKTYKFTHSA</sequence>
<accession>A0A563VYI5</accession>
<protein>
    <submittedName>
        <fullName evidence="1">Uncharacterized protein</fullName>
    </submittedName>
</protein>
<keyword evidence="2" id="KW-1185">Reference proteome</keyword>
<dbReference type="RefSeq" id="WP_144875182.1">
    <property type="nucleotide sequence ID" value="NZ_LR214172.1"/>
</dbReference>
<reference evidence="1 2" key="1">
    <citation type="submission" date="2019-01" db="EMBL/GenBank/DDBJ databases">
        <authorList>
            <person name="Brito A."/>
        </authorList>
    </citation>
    <scope>NUCLEOTIDE SEQUENCE [LARGE SCALE GENOMIC DNA]</scope>
    <source>
        <strain evidence="1">1</strain>
    </source>
</reference>
<proteinExistence type="predicted"/>